<evidence type="ECO:0000313" key="4">
    <source>
        <dbReference type="Proteomes" id="UP000034774"/>
    </source>
</evidence>
<keyword evidence="2" id="KW-1133">Transmembrane helix</keyword>
<organism evidence="3 4">
    <name type="scientific">Candidatus Woesebacteria bacterium GW2011_GWB1_39_10</name>
    <dbReference type="NCBI Taxonomy" id="1618572"/>
    <lineage>
        <taxon>Bacteria</taxon>
        <taxon>Candidatus Woeseibacteriota</taxon>
    </lineage>
</organism>
<keyword evidence="2" id="KW-0812">Transmembrane</keyword>
<dbReference type="EMBL" id="LBVU01000003">
    <property type="protein sequence ID" value="KKQ92185.1"/>
    <property type="molecule type" value="Genomic_DNA"/>
</dbReference>
<reference evidence="3 4" key="1">
    <citation type="journal article" date="2015" name="Nature">
        <title>rRNA introns, odd ribosomes, and small enigmatic genomes across a large radiation of phyla.</title>
        <authorList>
            <person name="Brown C.T."/>
            <person name="Hug L.A."/>
            <person name="Thomas B.C."/>
            <person name="Sharon I."/>
            <person name="Castelle C.J."/>
            <person name="Singh A."/>
            <person name="Wilkins M.J."/>
            <person name="Williams K.H."/>
            <person name="Banfield J.F."/>
        </authorList>
    </citation>
    <scope>NUCLEOTIDE SEQUENCE [LARGE SCALE GENOMIC DNA]</scope>
</reference>
<feature type="transmembrane region" description="Helical" evidence="2">
    <location>
        <begin position="345"/>
        <end position="366"/>
    </location>
</feature>
<feature type="transmembrane region" description="Helical" evidence="2">
    <location>
        <begin position="378"/>
        <end position="400"/>
    </location>
</feature>
<sequence length="555" mass="59715">MLFPFSVNAQSPAPSPAPSSAPTWYNQSFGDFYGKVYDTKNPSDIFGERYTAAQVQWVFWGTLSFFLNLFISPQVTQCLFSSSVDISACLKLIVKAPVPTKIALAANPKQQDQNLWGLVFATDRPFSGIGYVKEKVQNYSLVPTAKAQTVGFGFNTALSPVQDMWRASRDISFGLFVLVAIIFAFMIMFRVKLSPQVVISVQSALPKIITALVLVTFSYAIAGFLVDLMYVFYGLMSIAGKGYLSGNVSTTAVFNFLVQGKVAGAELGVFGLVIFYLIVFPLVLGIVLVLTFGALISILATAFLVIGLVSPIGIFIIVFMAFIILVVVLIAIWHAIKTFWAILKAYANLMLLTIFAPLQIVAGVLVPSLGFGAWLKSFISNLSVFIVTSVLFLFAFIFLLMAMATVGDTQSLGVAISTFLFGSYLTQHVVSSQSWPPLIGSSGALGLLFVGVSFVLFTLIPKATEVIQGLLSGRPFAYGTAIGEAFGPISGPAGTVGKMVGGTAQGTAMNYGVNRSIEQVVAYNKKLQDQGKDQGKLGRFMAGLEKALEGLQKHN</sequence>
<evidence type="ECO:0000313" key="3">
    <source>
        <dbReference type="EMBL" id="KKQ92185.1"/>
    </source>
</evidence>
<accession>A0A0G0LW01</accession>
<comment type="caution">
    <text evidence="3">The sequence shown here is derived from an EMBL/GenBank/DDBJ whole genome shotgun (WGS) entry which is preliminary data.</text>
</comment>
<protein>
    <submittedName>
        <fullName evidence="3">Uncharacterized protein</fullName>
    </submittedName>
</protein>
<dbReference type="Proteomes" id="UP000034774">
    <property type="component" value="Unassembled WGS sequence"/>
</dbReference>
<proteinExistence type="predicted"/>
<gene>
    <name evidence="3" type="ORF">UT17_C0003G0208</name>
</gene>
<dbReference type="STRING" id="1618572.UT17_C0003G0208"/>
<feature type="transmembrane region" description="Helical" evidence="2">
    <location>
        <begin position="171"/>
        <end position="189"/>
    </location>
</feature>
<feature type="transmembrane region" description="Helical" evidence="2">
    <location>
        <begin position="253"/>
        <end position="279"/>
    </location>
</feature>
<feature type="transmembrane region" description="Helical" evidence="2">
    <location>
        <begin position="312"/>
        <end position="333"/>
    </location>
</feature>
<feature type="region of interest" description="Disordered" evidence="1">
    <location>
        <begin position="1"/>
        <end position="21"/>
    </location>
</feature>
<dbReference type="AlphaFoldDB" id="A0A0G0LW01"/>
<feature type="transmembrane region" description="Helical" evidence="2">
    <location>
        <begin position="442"/>
        <end position="460"/>
    </location>
</feature>
<name>A0A0G0LW01_9BACT</name>
<keyword evidence="2" id="KW-0472">Membrane</keyword>
<evidence type="ECO:0000256" key="2">
    <source>
        <dbReference type="SAM" id="Phobius"/>
    </source>
</evidence>
<feature type="transmembrane region" description="Helical" evidence="2">
    <location>
        <begin position="286"/>
        <end position="306"/>
    </location>
</feature>
<feature type="transmembrane region" description="Helical" evidence="2">
    <location>
        <begin position="412"/>
        <end position="430"/>
    </location>
</feature>
<evidence type="ECO:0000256" key="1">
    <source>
        <dbReference type="SAM" id="MobiDB-lite"/>
    </source>
</evidence>
<feature type="transmembrane region" description="Helical" evidence="2">
    <location>
        <begin position="209"/>
        <end position="233"/>
    </location>
</feature>